<dbReference type="PRINTS" id="PR00237">
    <property type="entry name" value="GPCRRHODOPSN"/>
</dbReference>
<evidence type="ECO:0000313" key="12">
    <source>
        <dbReference type="Proteomes" id="UP000162522"/>
    </source>
</evidence>
<keyword evidence="2 8" id="KW-0812">Transmembrane</keyword>
<evidence type="ECO:0000259" key="10">
    <source>
        <dbReference type="PROSITE" id="PS50262"/>
    </source>
</evidence>
<dbReference type="GO" id="GO:0016020">
    <property type="term" value="C:membrane"/>
    <property type="evidence" value="ECO:0007669"/>
    <property type="project" value="UniProtKB-SubCell"/>
</dbReference>
<feature type="transmembrane region" description="Helical" evidence="9">
    <location>
        <begin position="346"/>
        <end position="370"/>
    </location>
</feature>
<feature type="transmembrane region" description="Helical" evidence="9">
    <location>
        <begin position="162"/>
        <end position="183"/>
    </location>
</feature>
<evidence type="ECO:0000256" key="5">
    <source>
        <dbReference type="ARBA" id="ARBA00023136"/>
    </source>
</evidence>
<dbReference type="InterPro" id="IPR000276">
    <property type="entry name" value="GPCR_Rhodpsn"/>
</dbReference>
<evidence type="ECO:0000256" key="7">
    <source>
        <dbReference type="ARBA" id="ARBA00023224"/>
    </source>
</evidence>
<organismHost>
    <name type="scientific">Odocoileus hemionus</name>
    <name type="common">Mule deer</name>
    <name type="synonym">Cervus hemionus</name>
    <dbReference type="NCBI Taxonomy" id="9872"/>
</organismHost>
<feature type="transmembrane region" description="Helical" evidence="9">
    <location>
        <begin position="90"/>
        <end position="111"/>
    </location>
</feature>
<dbReference type="EMBL" id="AY689437">
    <property type="protein sequence ID" value="ABI99146.1"/>
    <property type="molecule type" value="Genomic_DNA"/>
</dbReference>
<name>Q08F19_DPV84</name>
<dbReference type="Proteomes" id="UP000162522">
    <property type="component" value="Segment"/>
</dbReference>
<dbReference type="SUPFAM" id="SSF81321">
    <property type="entry name" value="Family A G protein-coupled receptor-like"/>
    <property type="match status" value="1"/>
</dbReference>
<evidence type="ECO:0000256" key="8">
    <source>
        <dbReference type="RuleBase" id="RU000688"/>
    </source>
</evidence>
<reference evidence="11 12" key="1">
    <citation type="journal article" date="2005" name="J. Virol.">
        <title>Genome of deerpox virus.</title>
        <authorList>
            <person name="Afonso C.L."/>
            <person name="Delhon G."/>
            <person name="Tulman E.R."/>
            <person name="Lu Z."/>
            <person name="Zsak A."/>
            <person name="Becerra V.M."/>
            <person name="Zsak L."/>
            <person name="Kutish G.F."/>
            <person name="Rock D.L."/>
        </authorList>
    </citation>
    <scope>NUCLEOTIDE SEQUENCE [LARGE SCALE GENOMIC DNA]</scope>
    <source>
        <strain evidence="11">W-1170-84</strain>
    </source>
</reference>
<feature type="transmembrane region" description="Helical" evidence="9">
    <location>
        <begin position="299"/>
        <end position="326"/>
    </location>
</feature>
<dbReference type="InterPro" id="IPR050119">
    <property type="entry name" value="CCR1-9-like"/>
</dbReference>
<keyword evidence="4 8" id="KW-0297">G-protein coupled receptor</keyword>
<dbReference type="GO" id="GO:0006955">
    <property type="term" value="P:immune response"/>
    <property type="evidence" value="ECO:0007669"/>
    <property type="project" value="TreeGrafter"/>
</dbReference>
<evidence type="ECO:0000256" key="4">
    <source>
        <dbReference type="ARBA" id="ARBA00023040"/>
    </source>
</evidence>
<protein>
    <submittedName>
        <fullName evidence="11">CC chemokine receptor-like protein</fullName>
    </submittedName>
</protein>
<dbReference type="InterPro" id="IPR017452">
    <property type="entry name" value="GPCR_Rhodpsn_7TM"/>
</dbReference>
<dbReference type="PROSITE" id="PS50262">
    <property type="entry name" value="G_PROTEIN_RECEP_F1_2"/>
    <property type="match status" value="1"/>
</dbReference>
<comment type="similarity">
    <text evidence="8">Belongs to the G-protein coupled receptor 1 family.</text>
</comment>
<dbReference type="GO" id="GO:0060326">
    <property type="term" value="P:cell chemotaxis"/>
    <property type="evidence" value="ECO:0007669"/>
    <property type="project" value="TreeGrafter"/>
</dbReference>
<accession>Q08F19</accession>
<evidence type="ECO:0000256" key="1">
    <source>
        <dbReference type="ARBA" id="ARBA00004141"/>
    </source>
</evidence>
<evidence type="ECO:0000256" key="3">
    <source>
        <dbReference type="ARBA" id="ARBA00022989"/>
    </source>
</evidence>
<keyword evidence="5 9" id="KW-0472">Membrane</keyword>
<feature type="transmembrane region" description="Helical" evidence="9">
    <location>
        <begin position="264"/>
        <end position="287"/>
    </location>
</feature>
<organism evidence="11 12">
    <name type="scientific">Deerpox virus (strain W-1170-84)</name>
    <name type="common">DPV</name>
    <dbReference type="NCBI Taxonomy" id="305676"/>
    <lineage>
        <taxon>Viruses</taxon>
        <taxon>Varidnaviria</taxon>
        <taxon>Bamfordvirae</taxon>
        <taxon>Nucleocytoviricota</taxon>
        <taxon>Pokkesviricetes</taxon>
        <taxon>Chitovirales</taxon>
        <taxon>Poxviridae</taxon>
        <taxon>Chordopoxvirinae</taxon>
        <taxon>Cervidpoxvirus</taxon>
        <taxon>Cervidpoxvirus muledeerpox</taxon>
        <taxon>Mule deerpox virus</taxon>
    </lineage>
</organism>
<keyword evidence="7 8" id="KW-0807">Transducer</keyword>
<dbReference type="GO" id="GO:0016493">
    <property type="term" value="F:C-C chemokine receptor activity"/>
    <property type="evidence" value="ECO:0007669"/>
    <property type="project" value="TreeGrafter"/>
</dbReference>
<dbReference type="PANTHER" id="PTHR10489:SF627">
    <property type="entry name" value="C-C CHEMOKINE RECEPTOR TYPE 8"/>
    <property type="match status" value="1"/>
</dbReference>
<proteinExistence type="inferred from homology"/>
<dbReference type="Pfam" id="PF00001">
    <property type="entry name" value="7tm_1"/>
    <property type="match status" value="1"/>
</dbReference>
<evidence type="ECO:0000313" key="11">
    <source>
        <dbReference type="EMBL" id="ABI99146.1"/>
    </source>
</evidence>
<feature type="transmembrane region" description="Helical" evidence="9">
    <location>
        <begin position="123"/>
        <end position="142"/>
    </location>
</feature>
<feature type="domain" description="G-protein coupled receptors family 1 profile" evidence="10">
    <location>
        <begin position="102"/>
        <end position="367"/>
    </location>
</feature>
<dbReference type="GO" id="GO:0019722">
    <property type="term" value="P:calcium-mediated signaling"/>
    <property type="evidence" value="ECO:0007669"/>
    <property type="project" value="TreeGrafter"/>
</dbReference>
<sequence>MIEMNNSSSTTMSSIITSSSVVSPTTFFTSGYSKTITSTFTELITTETPTTETPTPNSNTYDYYEYNITYELINIKNKCMYPSISEYVKVFYIILFILGLLGNVAVVTILFCKKIKTITDIYIFNLAMSDMIFVVDFPFIIYNEFDQWIFGDFMCKVISASYYIGFFSNMFLITLMSIDRYFAILYPISFQKYRTFNIGITLTISSWILVLIITVPAYFMFEASNIVFTAQNSNETISNYQCTLIMDNQKNNMVLLGRILQFEINILGMFIPIIIFVFCYLKIILKLKQLKKSKKTKSIIIVSVIVICSLICWMPLNVVTLFATMYSFKGFSSIISEHICGVVKLGYAMMLAEAVSLTHCCINPLIYTLIGENFRMHLLMMFRRIHNARFSFRKSSVSSLIF</sequence>
<comment type="subcellular location">
    <subcellularLocation>
        <location evidence="1">Membrane</location>
        <topology evidence="1">Multi-pass membrane protein</topology>
    </subcellularLocation>
</comment>
<dbReference type="GO" id="GO:0019957">
    <property type="term" value="F:C-C chemokine binding"/>
    <property type="evidence" value="ECO:0007669"/>
    <property type="project" value="TreeGrafter"/>
</dbReference>
<dbReference type="PROSITE" id="PS00237">
    <property type="entry name" value="G_PROTEIN_RECEP_F1_1"/>
    <property type="match status" value="1"/>
</dbReference>
<dbReference type="PRINTS" id="PR00657">
    <property type="entry name" value="CCCHEMOKINER"/>
</dbReference>
<keyword evidence="6 8" id="KW-0675">Receptor</keyword>
<keyword evidence="3 9" id="KW-1133">Transmembrane helix</keyword>
<evidence type="ECO:0000256" key="6">
    <source>
        <dbReference type="ARBA" id="ARBA00023170"/>
    </source>
</evidence>
<gene>
    <name evidence="11" type="ORF">DpV84gp162</name>
</gene>
<feature type="transmembrane region" description="Helical" evidence="9">
    <location>
        <begin position="195"/>
        <end position="219"/>
    </location>
</feature>
<dbReference type="PANTHER" id="PTHR10489">
    <property type="entry name" value="CELL ADHESION MOLECULE"/>
    <property type="match status" value="1"/>
</dbReference>
<dbReference type="InterPro" id="IPR000355">
    <property type="entry name" value="Chemokine_rcpt"/>
</dbReference>
<dbReference type="GO" id="GO:0007204">
    <property type="term" value="P:positive regulation of cytosolic calcium ion concentration"/>
    <property type="evidence" value="ECO:0007669"/>
    <property type="project" value="TreeGrafter"/>
</dbReference>
<evidence type="ECO:0000256" key="2">
    <source>
        <dbReference type="ARBA" id="ARBA00022692"/>
    </source>
</evidence>
<dbReference type="SMART" id="SM01381">
    <property type="entry name" value="7TM_GPCR_Srsx"/>
    <property type="match status" value="1"/>
</dbReference>
<evidence type="ECO:0000256" key="9">
    <source>
        <dbReference type="SAM" id="Phobius"/>
    </source>
</evidence>
<dbReference type="Gene3D" id="1.20.1070.10">
    <property type="entry name" value="Rhodopsin 7-helix transmembrane proteins"/>
    <property type="match status" value="1"/>
</dbReference>